<dbReference type="HOGENOM" id="CLU_1548224_0_0_1"/>
<reference evidence="2 3" key="1">
    <citation type="submission" date="2014-04" db="EMBL/GenBank/DDBJ databases">
        <authorList>
            <consortium name="DOE Joint Genome Institute"/>
            <person name="Kuo A."/>
            <person name="Kohler A."/>
            <person name="Costa M.D."/>
            <person name="Nagy L.G."/>
            <person name="Floudas D."/>
            <person name="Copeland A."/>
            <person name="Barry K.W."/>
            <person name="Cichocki N."/>
            <person name="Veneault-Fourrey C."/>
            <person name="LaButti K."/>
            <person name="Lindquist E.A."/>
            <person name="Lipzen A."/>
            <person name="Lundell T."/>
            <person name="Morin E."/>
            <person name="Murat C."/>
            <person name="Sun H."/>
            <person name="Tunlid A."/>
            <person name="Henrissat B."/>
            <person name="Grigoriev I.V."/>
            <person name="Hibbett D.S."/>
            <person name="Martin F."/>
            <person name="Nordberg H.P."/>
            <person name="Cantor M.N."/>
            <person name="Hua S.X."/>
        </authorList>
    </citation>
    <scope>NUCLEOTIDE SEQUENCE [LARGE SCALE GENOMIC DNA]</scope>
    <source>
        <strain evidence="2 3">441</strain>
    </source>
</reference>
<evidence type="ECO:0000313" key="2">
    <source>
        <dbReference type="EMBL" id="KIK13456.1"/>
    </source>
</evidence>
<dbReference type="AlphaFoldDB" id="A0A0C9Y964"/>
<name>A0A0C9Y964_9AGAM</name>
<protein>
    <submittedName>
        <fullName evidence="2">Uncharacterized protein</fullName>
    </submittedName>
</protein>
<proteinExistence type="predicted"/>
<feature type="compositionally biased region" description="Polar residues" evidence="1">
    <location>
        <begin position="28"/>
        <end position="51"/>
    </location>
</feature>
<accession>A0A0C9Y964</accession>
<organism evidence="2 3">
    <name type="scientific">Pisolithus microcarpus 441</name>
    <dbReference type="NCBI Taxonomy" id="765257"/>
    <lineage>
        <taxon>Eukaryota</taxon>
        <taxon>Fungi</taxon>
        <taxon>Dikarya</taxon>
        <taxon>Basidiomycota</taxon>
        <taxon>Agaricomycotina</taxon>
        <taxon>Agaricomycetes</taxon>
        <taxon>Agaricomycetidae</taxon>
        <taxon>Boletales</taxon>
        <taxon>Sclerodermatineae</taxon>
        <taxon>Pisolithaceae</taxon>
        <taxon>Pisolithus</taxon>
    </lineage>
</organism>
<evidence type="ECO:0000313" key="3">
    <source>
        <dbReference type="Proteomes" id="UP000054018"/>
    </source>
</evidence>
<feature type="region of interest" description="Disordered" evidence="1">
    <location>
        <begin position="1"/>
        <end position="77"/>
    </location>
</feature>
<dbReference type="OrthoDB" id="2676634at2759"/>
<feature type="compositionally biased region" description="Basic and acidic residues" evidence="1">
    <location>
        <begin position="1"/>
        <end position="10"/>
    </location>
</feature>
<evidence type="ECO:0000256" key="1">
    <source>
        <dbReference type="SAM" id="MobiDB-lite"/>
    </source>
</evidence>
<dbReference type="EMBL" id="KN833993">
    <property type="protein sequence ID" value="KIK13456.1"/>
    <property type="molecule type" value="Genomic_DNA"/>
</dbReference>
<gene>
    <name evidence="2" type="ORF">PISMIDRAFT_17961</name>
</gene>
<reference evidence="3" key="2">
    <citation type="submission" date="2015-01" db="EMBL/GenBank/DDBJ databases">
        <title>Evolutionary Origins and Diversification of the Mycorrhizal Mutualists.</title>
        <authorList>
            <consortium name="DOE Joint Genome Institute"/>
            <consortium name="Mycorrhizal Genomics Consortium"/>
            <person name="Kohler A."/>
            <person name="Kuo A."/>
            <person name="Nagy L.G."/>
            <person name="Floudas D."/>
            <person name="Copeland A."/>
            <person name="Barry K.W."/>
            <person name="Cichocki N."/>
            <person name="Veneault-Fourrey C."/>
            <person name="LaButti K."/>
            <person name="Lindquist E.A."/>
            <person name="Lipzen A."/>
            <person name="Lundell T."/>
            <person name="Morin E."/>
            <person name="Murat C."/>
            <person name="Riley R."/>
            <person name="Ohm R."/>
            <person name="Sun H."/>
            <person name="Tunlid A."/>
            <person name="Henrissat B."/>
            <person name="Grigoriev I.V."/>
            <person name="Hibbett D.S."/>
            <person name="Martin F."/>
        </authorList>
    </citation>
    <scope>NUCLEOTIDE SEQUENCE [LARGE SCALE GENOMIC DNA]</scope>
    <source>
        <strain evidence="3">441</strain>
    </source>
</reference>
<dbReference type="Proteomes" id="UP000054018">
    <property type="component" value="Unassembled WGS sequence"/>
</dbReference>
<keyword evidence="3" id="KW-1185">Reference proteome</keyword>
<sequence>MDRSLSEPHGHSKTAPSMSDAPWGSPLAETSQHQTALNESPSLLQDKSFSRASPPRPTTGSFSAAKRPTHSWTSHSCPALPQSWASLLPARHMYRWLLDITRVAPTDLVKRKPKILPSTGEGRPPFCAAEGRQSARVPTFMFDPFFLRTLNSGLIESATPPVIQCLHASPAPA</sequence>